<dbReference type="STRING" id="91360.SAMN05660330_04105"/>
<dbReference type="Gene3D" id="3.40.50.10610">
    <property type="entry name" value="ABC-type transport auxiliary lipoprotein component"/>
    <property type="match status" value="1"/>
</dbReference>
<accession>A0A1H0VJ67</accession>
<proteinExistence type="predicted"/>
<dbReference type="PROSITE" id="PS51257">
    <property type="entry name" value="PROKAR_LIPOPROTEIN"/>
    <property type="match status" value="1"/>
</dbReference>
<dbReference type="EMBL" id="FNJI01000052">
    <property type="protein sequence ID" value="SDP78622.1"/>
    <property type="molecule type" value="Genomic_DNA"/>
</dbReference>
<dbReference type="GO" id="GO:0030288">
    <property type="term" value="C:outer membrane-bounded periplasmic space"/>
    <property type="evidence" value="ECO:0007669"/>
    <property type="project" value="InterPro"/>
</dbReference>
<gene>
    <name evidence="2" type="ORF">SAMN05660330_04105</name>
</gene>
<name>A0A1H0VJ67_9BACT</name>
<protein>
    <submittedName>
        <fullName evidence="2">Curli production assembly/transport component CsgG</fullName>
    </submittedName>
</protein>
<evidence type="ECO:0000313" key="3">
    <source>
        <dbReference type="Proteomes" id="UP000199073"/>
    </source>
</evidence>
<dbReference type="Proteomes" id="UP000199073">
    <property type="component" value="Unassembled WGS sequence"/>
</dbReference>
<reference evidence="2 3" key="1">
    <citation type="submission" date="2016-10" db="EMBL/GenBank/DDBJ databases">
        <authorList>
            <person name="de Groot N.N."/>
        </authorList>
    </citation>
    <scope>NUCLEOTIDE SEQUENCE [LARGE SCALE GENOMIC DNA]</scope>
    <source>
        <strain evidence="2 3">DSM 12130</strain>
    </source>
</reference>
<feature type="compositionally biased region" description="Basic and acidic residues" evidence="1">
    <location>
        <begin position="278"/>
        <end position="289"/>
    </location>
</feature>
<keyword evidence="3" id="KW-1185">Reference proteome</keyword>
<sequence length="406" mass="44181">MSLKAYPLFLCIVLIITGGCARHQRDVALFEGPPIQDVTTAFDTALRCLRGKISSKYTFAVGAIVDNTGKEQLSEGGTAKYVTQGAGDIVQTALLLAGVGVVNRRDPRVLIQEMQWGTIKKDQIIPSSYFITGSINSLDFIPGGGVEMEVAGGGPRYRQNRILIGVDLFLTDTKTGKVVASVPLQKQIVAYEAGVGMTRFFGEVLFNLDVGGMKREAMGFALRQMLYLGTFEILSQMLHPETYGECRAEIDHDYGNLVHTKSTEKYDAYMKVKPKSPMSEDRDKEEKEPTASIAPKAGSAAKSEESSQGDEHKDSQQDALVEPISGKETDQELITDKAGADEEEVVEATEGSGDSALTITQETADKSADNSSSGKEDLNATDDKQSKTFWQEEGVESKPLPQEVLW</sequence>
<evidence type="ECO:0000313" key="2">
    <source>
        <dbReference type="EMBL" id="SDP78622.1"/>
    </source>
</evidence>
<evidence type="ECO:0000256" key="1">
    <source>
        <dbReference type="SAM" id="MobiDB-lite"/>
    </source>
</evidence>
<dbReference type="InterPro" id="IPR005534">
    <property type="entry name" value="Curli_assmbl/transp-comp_CsgG"/>
</dbReference>
<organism evidence="2 3">
    <name type="scientific">Desulforhopalus singaporensis</name>
    <dbReference type="NCBI Taxonomy" id="91360"/>
    <lineage>
        <taxon>Bacteria</taxon>
        <taxon>Pseudomonadati</taxon>
        <taxon>Thermodesulfobacteriota</taxon>
        <taxon>Desulfobulbia</taxon>
        <taxon>Desulfobulbales</taxon>
        <taxon>Desulfocapsaceae</taxon>
        <taxon>Desulforhopalus</taxon>
    </lineage>
</organism>
<dbReference type="AlphaFoldDB" id="A0A1H0VJ67"/>
<dbReference type="Pfam" id="PF03783">
    <property type="entry name" value="CsgG"/>
    <property type="match status" value="1"/>
</dbReference>
<feature type="compositionally biased region" description="Basic and acidic residues" evidence="1">
    <location>
        <begin position="325"/>
        <end position="340"/>
    </location>
</feature>
<feature type="compositionally biased region" description="Basic and acidic residues" evidence="1">
    <location>
        <begin position="363"/>
        <end position="386"/>
    </location>
</feature>
<feature type="region of interest" description="Disordered" evidence="1">
    <location>
        <begin position="269"/>
        <end position="406"/>
    </location>
</feature>
<feature type="compositionally biased region" description="Basic and acidic residues" evidence="1">
    <location>
        <begin position="302"/>
        <end position="316"/>
    </location>
</feature>